<name>C1DMF8_AZOVD</name>
<proteinExistence type="predicted"/>
<dbReference type="GeneID" id="88187978"/>
<dbReference type="PANTHER" id="PTHR48075">
    <property type="entry name" value="3-HYDROXYACYL-COA DEHYDROGENASE FAMILY PROTEIN"/>
    <property type="match status" value="1"/>
</dbReference>
<dbReference type="EnsemblBacteria" id="ACO81235">
    <property type="protein sequence ID" value="ACO81235"/>
    <property type="gene ID" value="Avin_51580"/>
</dbReference>
<dbReference type="EMBL" id="CP001157">
    <property type="protein sequence ID" value="ACO81235.1"/>
    <property type="molecule type" value="Genomic_DNA"/>
</dbReference>
<reference evidence="2 3" key="1">
    <citation type="journal article" date="2009" name="J. Bacteriol.">
        <title>Genome sequence of Azotobacter vinelandii, an obligate aerobe specialized to support diverse anaerobic metabolic processes.</title>
        <authorList>
            <person name="Setubal J.C."/>
            <person name="dos Santos P."/>
            <person name="Goldman B.S."/>
            <person name="Ertesvag H."/>
            <person name="Espin G."/>
            <person name="Rubio L.M."/>
            <person name="Valla S."/>
            <person name="Almeida N.F."/>
            <person name="Balasubramanian D."/>
            <person name="Cromes L."/>
            <person name="Curatti L."/>
            <person name="Du Z."/>
            <person name="Godsy E."/>
            <person name="Goodner B."/>
            <person name="Hellner-Burris K."/>
            <person name="Hernandez J.A."/>
            <person name="Houmiel K."/>
            <person name="Imperial J."/>
            <person name="Kennedy C."/>
            <person name="Larson T.J."/>
            <person name="Latreille P."/>
            <person name="Ligon L.S."/>
            <person name="Lu J."/>
            <person name="Maerk M."/>
            <person name="Miller N.M."/>
            <person name="Norton S."/>
            <person name="O'Carroll I.P."/>
            <person name="Paulsen I."/>
            <person name="Raulfs E.C."/>
            <person name="Roemer R."/>
            <person name="Rosser J."/>
            <person name="Segura D."/>
            <person name="Slater S."/>
            <person name="Stricklin S.L."/>
            <person name="Studholme D.J."/>
            <person name="Sun J."/>
            <person name="Viana C.J."/>
            <person name="Wallin E."/>
            <person name="Wang B."/>
            <person name="Wheeler C."/>
            <person name="Zhu H."/>
            <person name="Dean D.R."/>
            <person name="Dixon R."/>
            <person name="Wood D."/>
        </authorList>
    </citation>
    <scope>NUCLEOTIDE SEQUENCE [LARGE SCALE GENOMIC DNA]</scope>
    <source>
        <strain evidence="3">DJ / ATCC BAA-1303</strain>
    </source>
</reference>
<dbReference type="SUPFAM" id="SSF51735">
    <property type="entry name" value="NAD(P)-binding Rossmann-fold domains"/>
    <property type="match status" value="1"/>
</dbReference>
<dbReference type="GO" id="GO:0006631">
    <property type="term" value="P:fatty acid metabolic process"/>
    <property type="evidence" value="ECO:0007669"/>
    <property type="project" value="InterPro"/>
</dbReference>
<dbReference type="HOGENOM" id="CLU_1318743_0_0_6"/>
<dbReference type="eggNOG" id="COG1250">
    <property type="taxonomic scope" value="Bacteria"/>
</dbReference>
<dbReference type="Proteomes" id="UP000002424">
    <property type="component" value="Chromosome"/>
</dbReference>
<dbReference type="STRING" id="322710.Avin_51580"/>
<keyword evidence="3" id="KW-1185">Reference proteome</keyword>
<gene>
    <name evidence="2" type="primary">hbdH</name>
    <name evidence="2" type="ordered locus">Avin_51580</name>
</gene>
<organism evidence="2 3">
    <name type="scientific">Azotobacter vinelandii (strain DJ / ATCC BAA-1303)</name>
    <dbReference type="NCBI Taxonomy" id="322710"/>
    <lineage>
        <taxon>Bacteria</taxon>
        <taxon>Pseudomonadati</taxon>
        <taxon>Pseudomonadota</taxon>
        <taxon>Gammaproteobacteria</taxon>
        <taxon>Pseudomonadales</taxon>
        <taxon>Pseudomonadaceae</taxon>
        <taxon>Azotobacter</taxon>
    </lineage>
</organism>
<sequence>MTSPCIAILGSGSMGVGIATHLARHGHEVLLIYPSMEQLAEVLAMARSILAGLVEAGRFAPEQVAATLARLRTSTRLKDVAGVRLLIETLPERIELKRALYAELERIVDAEAVIASDTGGLSPERLAEGMRHPGRLLIAHFRSPPHRVPLVAVVAGRQTRSEHLAYVRTLLAGTNLEVVVVPDGAADCLSPGPARSREWRAEPERPAK</sequence>
<dbReference type="Pfam" id="PF02737">
    <property type="entry name" value="3HCDH_N"/>
    <property type="match status" value="1"/>
</dbReference>
<evidence type="ECO:0000313" key="2">
    <source>
        <dbReference type="EMBL" id="ACO81235.1"/>
    </source>
</evidence>
<dbReference type="PANTHER" id="PTHR48075:SF1">
    <property type="entry name" value="LAMBDA-CRYSTALLIN HOMOLOG"/>
    <property type="match status" value="1"/>
</dbReference>
<evidence type="ECO:0000259" key="1">
    <source>
        <dbReference type="Pfam" id="PF02737"/>
    </source>
</evidence>
<dbReference type="InterPro" id="IPR036291">
    <property type="entry name" value="NAD(P)-bd_dom_sf"/>
</dbReference>
<dbReference type="KEGG" id="avn:Avin_51580"/>
<dbReference type="RefSeq" id="WP_012703588.1">
    <property type="nucleotide sequence ID" value="NC_012560.1"/>
</dbReference>
<accession>C1DMF8</accession>
<dbReference type="AlphaFoldDB" id="C1DMF8"/>
<dbReference type="GO" id="GO:0070403">
    <property type="term" value="F:NAD+ binding"/>
    <property type="evidence" value="ECO:0007669"/>
    <property type="project" value="InterPro"/>
</dbReference>
<feature type="domain" description="3-hydroxyacyl-CoA dehydrogenase NAD binding" evidence="1">
    <location>
        <begin position="6"/>
        <end position="183"/>
    </location>
</feature>
<dbReference type="GO" id="GO:0050104">
    <property type="term" value="F:L-gulonate 3-dehydrogenase activity"/>
    <property type="evidence" value="ECO:0007669"/>
    <property type="project" value="TreeGrafter"/>
</dbReference>
<dbReference type="OrthoDB" id="5389341at2"/>
<dbReference type="Gene3D" id="3.40.50.720">
    <property type="entry name" value="NAD(P)-binding Rossmann-like Domain"/>
    <property type="match status" value="1"/>
</dbReference>
<evidence type="ECO:0000313" key="3">
    <source>
        <dbReference type="Proteomes" id="UP000002424"/>
    </source>
</evidence>
<dbReference type="InterPro" id="IPR006176">
    <property type="entry name" value="3-OHacyl-CoA_DH_NAD-bd"/>
</dbReference>
<protein>
    <submittedName>
        <fullName evidence="2">Hydroxybutyryl-CoA dehydrogenase</fullName>
    </submittedName>
</protein>